<protein>
    <recommendedName>
        <fullName evidence="3">Lipoprotein</fullName>
    </recommendedName>
</protein>
<evidence type="ECO:0008006" key="3">
    <source>
        <dbReference type="Google" id="ProtNLM"/>
    </source>
</evidence>
<evidence type="ECO:0000313" key="1">
    <source>
        <dbReference type="EMBL" id="AVQ31927.1"/>
    </source>
</evidence>
<name>A0ABM6U6G6_FUSVA</name>
<sequence>MRKKLVAILGLVFFTLTYSCEYDEKVNDLLKNEIVTIEDREILISLKDWDKLSDIEKKELLGMMNRYTRKHTKKSAYMVIEKESRVKLAEIGVTDVVLYEYIPPKVEEQEKE</sequence>
<dbReference type="PROSITE" id="PS51257">
    <property type="entry name" value="PROKAR_LIPOPROTEIN"/>
    <property type="match status" value="1"/>
</dbReference>
<dbReference type="RefSeq" id="WP_005948292.1">
    <property type="nucleotide sequence ID" value="NZ_CP028103.1"/>
</dbReference>
<dbReference type="GeneID" id="77468742"/>
<keyword evidence="2" id="KW-1185">Reference proteome</keyword>
<organism evidence="1 2">
    <name type="scientific">Fusobacterium varium ATCC 27725</name>
    <dbReference type="NCBI Taxonomy" id="469618"/>
    <lineage>
        <taxon>Bacteria</taxon>
        <taxon>Fusobacteriati</taxon>
        <taxon>Fusobacteriota</taxon>
        <taxon>Fusobacteriia</taxon>
        <taxon>Fusobacteriales</taxon>
        <taxon>Fusobacteriaceae</taxon>
        <taxon>Fusobacterium</taxon>
    </lineage>
</organism>
<reference evidence="2" key="1">
    <citation type="journal article" date="2018" name="MSphere">
        <title>Fusobacterium Genomics Using MinION and Illumina Sequencing Enables Genome Completion and Correction.</title>
        <authorList>
            <person name="Todd S.M."/>
            <person name="Settlage R.E."/>
            <person name="Lahmers K.K."/>
            <person name="Slade D.J."/>
        </authorList>
    </citation>
    <scope>NUCLEOTIDE SEQUENCE [LARGE SCALE GENOMIC DNA]</scope>
    <source>
        <strain evidence="2">ATCC 27725</strain>
    </source>
</reference>
<dbReference type="Proteomes" id="UP000241238">
    <property type="component" value="Chromosome"/>
</dbReference>
<evidence type="ECO:0000313" key="2">
    <source>
        <dbReference type="Proteomes" id="UP000241238"/>
    </source>
</evidence>
<dbReference type="EMBL" id="CP028103">
    <property type="protein sequence ID" value="AVQ31927.1"/>
    <property type="molecule type" value="Genomic_DNA"/>
</dbReference>
<proteinExistence type="predicted"/>
<accession>A0ABM6U6G6</accession>
<gene>
    <name evidence="1" type="ORF">C4N18_12115</name>
</gene>